<reference evidence="4" key="1">
    <citation type="submission" date="2018-10" db="EMBL/GenBank/DDBJ databases">
        <title>Effector identification in a new, highly contiguous assembly of the strawberry crown rot pathogen Phytophthora cactorum.</title>
        <authorList>
            <person name="Armitage A.D."/>
            <person name="Nellist C.F."/>
            <person name="Bates H."/>
            <person name="Vickerstaff R.J."/>
            <person name="Harrison R.J."/>
        </authorList>
    </citation>
    <scope>NUCLEOTIDE SEQUENCE</scope>
    <source>
        <strain evidence="4">15-7</strain>
    </source>
</reference>
<dbReference type="Pfam" id="PF26605">
    <property type="entry name" value="WLGC"/>
    <property type="match status" value="1"/>
</dbReference>
<dbReference type="Gene3D" id="3.80.10.10">
    <property type="entry name" value="Ribonuclease Inhibitor"/>
    <property type="match status" value="1"/>
</dbReference>
<keyword evidence="1" id="KW-0732">Signal</keyword>
<dbReference type="VEuPathDB" id="FungiDB:PC110_g8199"/>
<feature type="domain" description="WLGC" evidence="3">
    <location>
        <begin position="502"/>
        <end position="568"/>
    </location>
</feature>
<proteinExistence type="predicted"/>
<accession>A0A8T0ZU33</accession>
<dbReference type="PANTHER" id="PTHR24373">
    <property type="entry name" value="SLIT RELATED LEUCINE-RICH REPEAT NEURONAL PROTEIN"/>
    <property type="match status" value="1"/>
</dbReference>
<dbReference type="AlphaFoldDB" id="A0A8T0ZU33"/>
<organism evidence="4 5">
    <name type="scientific">Phytophthora cactorum</name>
    <dbReference type="NCBI Taxonomy" id="29920"/>
    <lineage>
        <taxon>Eukaryota</taxon>
        <taxon>Sar</taxon>
        <taxon>Stramenopiles</taxon>
        <taxon>Oomycota</taxon>
        <taxon>Peronosporomycetes</taxon>
        <taxon>Peronosporales</taxon>
        <taxon>Peronosporaceae</taxon>
        <taxon>Phytophthora</taxon>
    </lineage>
</organism>
<comment type="caution">
    <text evidence="4">The sequence shown here is derived from an EMBL/GenBank/DDBJ whole genome shotgun (WGS) entry which is preliminary data.</text>
</comment>
<evidence type="ECO:0000313" key="5">
    <source>
        <dbReference type="Proteomes" id="UP000735874"/>
    </source>
</evidence>
<dbReference type="InterPro" id="IPR032675">
    <property type="entry name" value="LRR_dom_sf"/>
</dbReference>
<keyword evidence="2" id="KW-0812">Transmembrane</keyword>
<dbReference type="Proteomes" id="UP000735874">
    <property type="component" value="Unassembled WGS sequence"/>
</dbReference>
<dbReference type="InterPro" id="IPR050328">
    <property type="entry name" value="Dev_Immune_Receptor"/>
</dbReference>
<evidence type="ECO:0000313" key="4">
    <source>
        <dbReference type="EMBL" id="KAG2866240.1"/>
    </source>
</evidence>
<sequence>MFVQKPKKKPQSTGTVVHILPQQPRRAQHIAGPRDAVAAKPDSFLEVYGPIGILLFVAAGVSVCWTVWLIVLNVRPKETANYLMDTGDLDDGHFWLIIDPDPEITTLNAVTLAALAASYVHVLLKMTVLRNSKFRIVPAGPSWEEVTPSLVARAPCLAKYLHEFAAFWIELTGYYGHYRKFWNMLFKAGDIIVEAVQLHHLLEAGFSTTLAYGYTALIASSCLSQAYFILYPVAHTAFAEVLVDTVFDMFFAVVLDVDRAPKTYEEWVNPQDMTATVRAVAISGDLQVLQLTNRQLKIWPEELQRCTNLEYLSLYYTGVEIVPAWFSVFRKLEFLDLQGKFGDTNILSMPSDAFSNMGSLTFMHLGYLQLLPQLPSFQGLYNLKSMSIALLYSLTTLPDLEPLVKLQRVEFVALNSLRKIPEVASNHQLTNLVVWQAQLCCNGFIGNCNVSHPVCAGLSTNDCISIADGPSAKSQAFFASQPTLCDNNAPFIPNALPMLKAQIDVCEGVLYRQCRDPLFESGPVGICVNLYFQVIACNSIILTAIYGRQQEILHGLGLPCDPKEEAWLVHALTKVQVSGQLSYYAAAHEKHLYASGGIMERVLLDTQQRVVRRPGTAFRLVVSAGGEHPTRRR</sequence>
<keyword evidence="2" id="KW-1133">Transmembrane helix</keyword>
<evidence type="ECO:0000256" key="1">
    <source>
        <dbReference type="ARBA" id="ARBA00022729"/>
    </source>
</evidence>
<name>A0A8T0ZU33_9STRA</name>
<evidence type="ECO:0000259" key="3">
    <source>
        <dbReference type="Pfam" id="PF26605"/>
    </source>
</evidence>
<keyword evidence="2" id="KW-0472">Membrane</keyword>
<protein>
    <recommendedName>
        <fullName evidence="3">WLGC domain-containing protein</fullName>
    </recommendedName>
</protein>
<dbReference type="EMBL" id="RCMG01000043">
    <property type="protein sequence ID" value="KAG2866240.1"/>
    <property type="molecule type" value="Genomic_DNA"/>
</dbReference>
<feature type="transmembrane region" description="Helical" evidence="2">
    <location>
        <begin position="47"/>
        <end position="71"/>
    </location>
</feature>
<dbReference type="InterPro" id="IPR058256">
    <property type="entry name" value="WLGC"/>
</dbReference>
<gene>
    <name evidence="4" type="ORF">PC113_g3010</name>
</gene>
<evidence type="ECO:0000256" key="2">
    <source>
        <dbReference type="SAM" id="Phobius"/>
    </source>
</evidence>
<dbReference type="SUPFAM" id="SSF52058">
    <property type="entry name" value="L domain-like"/>
    <property type="match status" value="1"/>
</dbReference>
<dbReference type="PANTHER" id="PTHR24373:SF275">
    <property type="entry name" value="TIR DOMAIN-CONTAINING PROTEIN"/>
    <property type="match status" value="1"/>
</dbReference>